<dbReference type="Pfam" id="PF13193">
    <property type="entry name" value="AMP-binding_C"/>
    <property type="match status" value="1"/>
</dbReference>
<keyword evidence="2 7" id="KW-0436">Ligase</keyword>
<dbReference type="Gene3D" id="3.40.50.12780">
    <property type="entry name" value="N-terminal domain of ligase-like"/>
    <property type="match status" value="1"/>
</dbReference>
<dbReference type="InterPro" id="IPR045851">
    <property type="entry name" value="AMP-bd_C_sf"/>
</dbReference>
<dbReference type="InterPro" id="IPR020845">
    <property type="entry name" value="AMP-binding_CS"/>
</dbReference>
<evidence type="ECO:0000256" key="3">
    <source>
        <dbReference type="ARBA" id="ARBA00022741"/>
    </source>
</evidence>
<accession>A0A7D3ZFF3</accession>
<dbReference type="AlphaFoldDB" id="A0A7D3ZFF3"/>
<dbReference type="GO" id="GO:0005324">
    <property type="term" value="F:long-chain fatty acid transmembrane transporter activity"/>
    <property type="evidence" value="ECO:0007669"/>
    <property type="project" value="TreeGrafter"/>
</dbReference>
<dbReference type="PROSITE" id="PS00455">
    <property type="entry name" value="AMP_BINDING"/>
    <property type="match status" value="1"/>
</dbReference>
<dbReference type="GO" id="GO:0044539">
    <property type="term" value="P:long-chain fatty acid import into cell"/>
    <property type="evidence" value="ECO:0007669"/>
    <property type="project" value="TreeGrafter"/>
</dbReference>
<keyword evidence="4" id="KW-0067">ATP-binding</keyword>
<dbReference type="PANTHER" id="PTHR43107:SF15">
    <property type="entry name" value="FATTY ACID TRANSPORT PROTEIN 3, ISOFORM A"/>
    <property type="match status" value="1"/>
</dbReference>
<dbReference type="GO" id="GO:0005886">
    <property type="term" value="C:plasma membrane"/>
    <property type="evidence" value="ECO:0007669"/>
    <property type="project" value="TreeGrafter"/>
</dbReference>
<dbReference type="Pfam" id="PF00501">
    <property type="entry name" value="AMP-binding"/>
    <property type="match status" value="1"/>
</dbReference>
<dbReference type="PANTHER" id="PTHR43107">
    <property type="entry name" value="LONG-CHAIN FATTY ACID TRANSPORT PROTEIN"/>
    <property type="match status" value="1"/>
</dbReference>
<keyword evidence="3" id="KW-0547">Nucleotide-binding</keyword>
<feature type="domain" description="AMP-binding enzyme C-terminal" evidence="6">
    <location>
        <begin position="457"/>
        <end position="533"/>
    </location>
</feature>
<evidence type="ECO:0000256" key="2">
    <source>
        <dbReference type="ARBA" id="ARBA00022598"/>
    </source>
</evidence>
<organism evidence="7 8">
    <name type="scientific">Actinomadura verrucosospora</name>
    <dbReference type="NCBI Taxonomy" id="46165"/>
    <lineage>
        <taxon>Bacteria</taxon>
        <taxon>Bacillati</taxon>
        <taxon>Actinomycetota</taxon>
        <taxon>Actinomycetes</taxon>
        <taxon>Streptosporangiales</taxon>
        <taxon>Thermomonosporaceae</taxon>
        <taxon>Actinomadura</taxon>
    </lineage>
</organism>
<comment type="similarity">
    <text evidence="1">Belongs to the ATP-dependent AMP-binding enzyme family.</text>
</comment>
<evidence type="ECO:0000256" key="1">
    <source>
        <dbReference type="ARBA" id="ARBA00006432"/>
    </source>
</evidence>
<evidence type="ECO:0000259" key="6">
    <source>
        <dbReference type="Pfam" id="PF13193"/>
    </source>
</evidence>
<dbReference type="GO" id="GO:0005524">
    <property type="term" value="F:ATP binding"/>
    <property type="evidence" value="ECO:0007669"/>
    <property type="project" value="UniProtKB-KW"/>
</dbReference>
<name>A0A7D3ZFF3_ACTVE</name>
<gene>
    <name evidence="7" type="ORF">ACTIVE_3595</name>
</gene>
<dbReference type="EMBL" id="CP053892">
    <property type="protein sequence ID" value="QKG21957.1"/>
    <property type="molecule type" value="Genomic_DNA"/>
</dbReference>
<sequence>MILIRRAMIPLSGIPIMPGAAGGRAWTWEGQMAEVLGDDRPREDVTFAGLVAARADDDRTGLWFEDRAWTWREVVAEARLRAGLAARSRQAGPWHVGLFLENGPEHLFWLLGAALAGIPVVELNPTRRGAELARDIAHTDCALLVTEASRAPLLDGLAPDVPVLTVDGPGYAGALAAARPAAIEPVAAETIFSLVFTSGTTSAPKAVVCTQGRLGRIAVQQRDRRGLTRDEVFYVVMPMFHSNALMAGIAPAVATGGCVVVRRKFSASGFLPDVRRYGVTFFNYVGKPLNYILAVPERPDDADNPLRIAFGNEAAQRDIEEFARRFGCTVIDSYGSSEGEIRLTRVPGTPPGSLGVAEAGTVVMDPDTLRECPPAKFGPHGELLNADEAIGEIVDMKGAGKFEGYYNNPEATAKRVRNGWTWSGDLAYRDADGYWYFAGRDSDWLRVDGENFAAAPVERLLARFEAFAEVAVYAVPDEHVGDQVMAAVAMAPGCAFDPGAFAAFLAAQPDLGTKWAPRYVRIVAELPRTPTNKVIKRPLRDAAWDTADPVYERRDGSYVRRSPGSPR</sequence>
<dbReference type="Proteomes" id="UP000501240">
    <property type="component" value="Chromosome"/>
</dbReference>
<dbReference type="InterPro" id="IPR025110">
    <property type="entry name" value="AMP-bd_C"/>
</dbReference>
<dbReference type="GO" id="GO:0004467">
    <property type="term" value="F:long-chain fatty acid-CoA ligase activity"/>
    <property type="evidence" value="ECO:0007669"/>
    <property type="project" value="TreeGrafter"/>
</dbReference>
<evidence type="ECO:0000256" key="4">
    <source>
        <dbReference type="ARBA" id="ARBA00022840"/>
    </source>
</evidence>
<dbReference type="SUPFAM" id="SSF56801">
    <property type="entry name" value="Acetyl-CoA synthetase-like"/>
    <property type="match status" value="1"/>
</dbReference>
<dbReference type="Gene3D" id="3.30.300.30">
    <property type="match status" value="1"/>
</dbReference>
<feature type="domain" description="AMP-dependent synthetase/ligase" evidence="5">
    <location>
        <begin position="53"/>
        <end position="406"/>
    </location>
</feature>
<dbReference type="InterPro" id="IPR000873">
    <property type="entry name" value="AMP-dep_synth/lig_dom"/>
</dbReference>
<evidence type="ECO:0000313" key="7">
    <source>
        <dbReference type="EMBL" id="QKG21957.1"/>
    </source>
</evidence>
<protein>
    <submittedName>
        <fullName evidence="7">AMP-dependent synthetase and ligase</fullName>
    </submittedName>
</protein>
<proteinExistence type="inferred from homology"/>
<evidence type="ECO:0000313" key="8">
    <source>
        <dbReference type="Proteomes" id="UP000501240"/>
    </source>
</evidence>
<evidence type="ECO:0000259" key="5">
    <source>
        <dbReference type="Pfam" id="PF00501"/>
    </source>
</evidence>
<dbReference type="InterPro" id="IPR042099">
    <property type="entry name" value="ANL_N_sf"/>
</dbReference>
<keyword evidence="8" id="KW-1185">Reference proteome</keyword>
<reference evidence="7 8" key="1">
    <citation type="submission" date="2020-05" db="EMBL/GenBank/DDBJ databases">
        <title>Actinomadura verrucosospora NRRL-B18236 (PFL_A860) Genome sequencing and assembly.</title>
        <authorList>
            <person name="Samborskyy M."/>
        </authorList>
    </citation>
    <scope>NUCLEOTIDE SEQUENCE [LARGE SCALE GENOMIC DNA]</scope>
    <source>
        <strain evidence="7 8">NRRL:B18236</strain>
    </source>
</reference>